<gene>
    <name evidence="2" type="ORF">KIL84_022534</name>
</gene>
<dbReference type="Gene3D" id="1.10.287.3160">
    <property type="match status" value="1"/>
</dbReference>
<accession>A0A9D3WPZ9</accession>
<proteinExistence type="predicted"/>
<protein>
    <submittedName>
        <fullName evidence="2">Uncharacterized protein</fullName>
    </submittedName>
</protein>
<evidence type="ECO:0000313" key="2">
    <source>
        <dbReference type="EMBL" id="KAH1164975.1"/>
    </source>
</evidence>
<dbReference type="Proteomes" id="UP000827986">
    <property type="component" value="Unassembled WGS sequence"/>
</dbReference>
<name>A0A9D3WPZ9_9SAUR</name>
<feature type="region of interest" description="Disordered" evidence="1">
    <location>
        <begin position="1"/>
        <end position="23"/>
    </location>
</feature>
<organism evidence="2 3">
    <name type="scientific">Mauremys mutica</name>
    <name type="common">yellowpond turtle</name>
    <dbReference type="NCBI Taxonomy" id="74926"/>
    <lineage>
        <taxon>Eukaryota</taxon>
        <taxon>Metazoa</taxon>
        <taxon>Chordata</taxon>
        <taxon>Craniata</taxon>
        <taxon>Vertebrata</taxon>
        <taxon>Euteleostomi</taxon>
        <taxon>Archelosauria</taxon>
        <taxon>Testudinata</taxon>
        <taxon>Testudines</taxon>
        <taxon>Cryptodira</taxon>
        <taxon>Durocryptodira</taxon>
        <taxon>Testudinoidea</taxon>
        <taxon>Geoemydidae</taxon>
        <taxon>Geoemydinae</taxon>
        <taxon>Mauremys</taxon>
    </lineage>
</organism>
<keyword evidence="3" id="KW-1185">Reference proteome</keyword>
<dbReference type="AlphaFoldDB" id="A0A9D3WPZ9"/>
<comment type="caution">
    <text evidence="2">The sequence shown here is derived from an EMBL/GenBank/DDBJ whole genome shotgun (WGS) entry which is preliminary data.</text>
</comment>
<reference evidence="2" key="1">
    <citation type="submission" date="2021-09" db="EMBL/GenBank/DDBJ databases">
        <title>The genome of Mauremys mutica provides insights into the evolution of semi-aquatic lifestyle.</title>
        <authorList>
            <person name="Gong S."/>
            <person name="Gao Y."/>
        </authorList>
    </citation>
    <scope>NUCLEOTIDE SEQUENCE</scope>
    <source>
        <strain evidence="2">MM-2020</strain>
        <tissue evidence="2">Muscle</tissue>
    </source>
</reference>
<evidence type="ECO:0000313" key="3">
    <source>
        <dbReference type="Proteomes" id="UP000827986"/>
    </source>
</evidence>
<dbReference type="EMBL" id="JAHDVG010000488">
    <property type="protein sequence ID" value="KAH1164975.1"/>
    <property type="molecule type" value="Genomic_DNA"/>
</dbReference>
<evidence type="ECO:0000256" key="1">
    <source>
        <dbReference type="SAM" id="MobiDB-lite"/>
    </source>
</evidence>
<sequence>MHHLHRTSPAHTATLQEEPLDAPSPSAQLALTALLEPPQQALRCHQTMPLLHFPSHHHRTLHSTSHHSIAWLLVSMAQWKMFRTPRTSSWASFNLLDPLVWPYPPMLPYYNWPRWCGTPQHSAPLTPKKGERRYFIPSKDTNFLFTHPRPNSLVVNATTECAPQQHLKSTPSPCCQETRLDGSQGFFISRATVPHRRLQFRITSYQAILAKYNFLSYSKLTDSQDSLPPD</sequence>